<dbReference type="InterPro" id="IPR023614">
    <property type="entry name" value="Porin_dom_sf"/>
</dbReference>
<dbReference type="GO" id="GO:0008308">
    <property type="term" value="F:voltage-gated monoatomic anion channel activity"/>
    <property type="evidence" value="ECO:0007669"/>
    <property type="project" value="InterPro"/>
</dbReference>
<protein>
    <recommendedName>
        <fullName evidence="5">Eukaryotic porin/Tom40</fullName>
    </recommendedName>
</protein>
<evidence type="ECO:0000256" key="2">
    <source>
        <dbReference type="SAM" id="MobiDB-lite"/>
    </source>
</evidence>
<dbReference type="PANTHER" id="PTHR11743">
    <property type="entry name" value="VOLTAGE-DEPENDENT ANION-SELECTIVE CHANNEL"/>
    <property type="match status" value="1"/>
</dbReference>
<evidence type="ECO:0000313" key="4">
    <source>
        <dbReference type="Proteomes" id="UP000187203"/>
    </source>
</evidence>
<evidence type="ECO:0000256" key="1">
    <source>
        <dbReference type="ARBA" id="ARBA00009624"/>
    </source>
</evidence>
<dbReference type="Gene3D" id="2.40.160.10">
    <property type="entry name" value="Porin"/>
    <property type="match status" value="1"/>
</dbReference>
<evidence type="ECO:0000313" key="3">
    <source>
        <dbReference type="EMBL" id="OMO63376.1"/>
    </source>
</evidence>
<sequence>MGHSHQRKTKRKKSSSKAHMPQEPGPRFFSDFGKIAHGVLSKGYSQDKRLTISSRSMNGVILTSTVTKHGRRSTAQTAASYKYGNAAIDVIFDTKSSFSTTLSLGRELLPSTHIQASLKLPDYNSSKLNIKFQHILRYAAVYVSVGLNQSPVVTLSATTGTRSIAFGLEAKYKAASHSFTQWDAGISVTYPSFDASIILAERGDLLRLAYVHHFGRSRKISAVAEFTRSNYVNSSLQSMVETGEDKSSTHRS</sequence>
<accession>A0A1R3GZE3</accession>
<evidence type="ECO:0008006" key="5">
    <source>
        <dbReference type="Google" id="ProtNLM"/>
    </source>
</evidence>
<dbReference type="GO" id="GO:0005741">
    <property type="term" value="C:mitochondrial outer membrane"/>
    <property type="evidence" value="ECO:0007669"/>
    <property type="project" value="InterPro"/>
</dbReference>
<keyword evidence="4" id="KW-1185">Reference proteome</keyword>
<dbReference type="OrthoDB" id="7827681at2759"/>
<dbReference type="EMBL" id="AWUE01021126">
    <property type="protein sequence ID" value="OMO63376.1"/>
    <property type="molecule type" value="Genomic_DNA"/>
</dbReference>
<comment type="similarity">
    <text evidence="1">Belongs to the eukaryotic mitochondrial porin (TC 1.B.8.1) family.</text>
</comment>
<proteinExistence type="inferred from homology"/>
<comment type="caution">
    <text evidence="3">The sequence shown here is derived from an EMBL/GenBank/DDBJ whole genome shotgun (WGS) entry which is preliminary data.</text>
</comment>
<reference evidence="4" key="1">
    <citation type="submission" date="2013-09" db="EMBL/GenBank/DDBJ databases">
        <title>Corchorus olitorius genome sequencing.</title>
        <authorList>
            <person name="Alam M."/>
            <person name="Haque M.S."/>
            <person name="Islam M.S."/>
            <person name="Emdad E.M."/>
            <person name="Islam M.M."/>
            <person name="Ahmed B."/>
            <person name="Halim A."/>
            <person name="Hossen Q.M.M."/>
            <person name="Hossain M.Z."/>
            <person name="Ahmed R."/>
            <person name="Khan M.M."/>
            <person name="Islam R."/>
            <person name="Rashid M.M."/>
            <person name="Khan S.A."/>
            <person name="Rahman M.S."/>
            <person name="Alam M."/>
            <person name="Yahiya A.S."/>
            <person name="Khan M.S."/>
            <person name="Azam M.S."/>
            <person name="Haque T."/>
            <person name="Lashkar M.Z.H."/>
            <person name="Akhand A.I."/>
            <person name="Morshed G."/>
            <person name="Roy S."/>
            <person name="Uddin K.S."/>
            <person name="Rabeya T."/>
            <person name="Hossain A.S."/>
            <person name="Chowdhury A."/>
            <person name="Snigdha A.R."/>
            <person name="Mortoza M.S."/>
            <person name="Matin S.A."/>
            <person name="Hoque S.M.E."/>
            <person name="Islam M.K."/>
            <person name="Roy D.K."/>
            <person name="Haider R."/>
            <person name="Moosa M.M."/>
            <person name="Elias S.M."/>
            <person name="Hasan A.M."/>
            <person name="Jahan S."/>
            <person name="Shafiuddin M."/>
            <person name="Mahmood N."/>
            <person name="Shommy N.S."/>
        </authorList>
    </citation>
    <scope>NUCLEOTIDE SEQUENCE [LARGE SCALE GENOMIC DNA]</scope>
    <source>
        <strain evidence="4">cv. O-4</strain>
    </source>
</reference>
<name>A0A1R3GZE3_9ROSI</name>
<dbReference type="STRING" id="93759.A0A1R3GZE3"/>
<dbReference type="AlphaFoldDB" id="A0A1R3GZE3"/>
<gene>
    <name evidence="3" type="ORF">COLO4_32515</name>
</gene>
<dbReference type="PANTHER" id="PTHR11743:SF59">
    <property type="entry name" value="MITOCHONDRIAL OUTER MEMBRANE PROTEIN PORIN 2-LIKE ISOFORM X1"/>
    <property type="match status" value="1"/>
</dbReference>
<dbReference type="InterPro" id="IPR001925">
    <property type="entry name" value="Porin_Euk"/>
</dbReference>
<organism evidence="3 4">
    <name type="scientific">Corchorus olitorius</name>
    <dbReference type="NCBI Taxonomy" id="93759"/>
    <lineage>
        <taxon>Eukaryota</taxon>
        <taxon>Viridiplantae</taxon>
        <taxon>Streptophyta</taxon>
        <taxon>Embryophyta</taxon>
        <taxon>Tracheophyta</taxon>
        <taxon>Spermatophyta</taxon>
        <taxon>Magnoliopsida</taxon>
        <taxon>eudicotyledons</taxon>
        <taxon>Gunneridae</taxon>
        <taxon>Pentapetalae</taxon>
        <taxon>rosids</taxon>
        <taxon>malvids</taxon>
        <taxon>Malvales</taxon>
        <taxon>Malvaceae</taxon>
        <taxon>Grewioideae</taxon>
        <taxon>Apeibeae</taxon>
        <taxon>Corchorus</taxon>
    </lineage>
</organism>
<dbReference type="Pfam" id="PF01459">
    <property type="entry name" value="Porin_3"/>
    <property type="match status" value="1"/>
</dbReference>
<dbReference type="Proteomes" id="UP000187203">
    <property type="component" value="Unassembled WGS sequence"/>
</dbReference>
<feature type="region of interest" description="Disordered" evidence="2">
    <location>
        <begin position="1"/>
        <end position="27"/>
    </location>
</feature>
<feature type="compositionally biased region" description="Basic residues" evidence="2">
    <location>
        <begin position="1"/>
        <end position="16"/>
    </location>
</feature>
<dbReference type="InterPro" id="IPR027246">
    <property type="entry name" value="Porin_Euk/Tom40"/>
</dbReference>